<evidence type="ECO:0008006" key="4">
    <source>
        <dbReference type="Google" id="ProtNLM"/>
    </source>
</evidence>
<protein>
    <recommendedName>
        <fullName evidence="4">Aromatic ring-opening dioxygenase LigA</fullName>
    </recommendedName>
</protein>
<feature type="transmembrane region" description="Helical" evidence="1">
    <location>
        <begin position="269"/>
        <end position="288"/>
    </location>
</feature>
<reference evidence="2 3" key="1">
    <citation type="submission" date="2019-06" db="EMBL/GenBank/DDBJ databases">
        <title>Streptomyces sporangiiformans sp. nov., a novel actinomycete isolated from soil in Mount Song.</title>
        <authorList>
            <person name="Han L."/>
        </authorList>
    </citation>
    <scope>NUCLEOTIDE SEQUENCE [LARGE SCALE GENOMIC DNA]</scope>
    <source>
        <strain evidence="2 3">NEAU-SSA 1</strain>
    </source>
</reference>
<dbReference type="AlphaFoldDB" id="A0A505D5W5"/>
<comment type="caution">
    <text evidence="2">The sequence shown here is derived from an EMBL/GenBank/DDBJ whole genome shotgun (WGS) entry which is preliminary data.</text>
</comment>
<accession>A0A505D5W5</accession>
<keyword evidence="1" id="KW-0472">Membrane</keyword>
<feature type="transmembrane region" description="Helical" evidence="1">
    <location>
        <begin position="66"/>
        <end position="86"/>
    </location>
</feature>
<feature type="transmembrane region" description="Helical" evidence="1">
    <location>
        <begin position="191"/>
        <end position="214"/>
    </location>
</feature>
<name>A0A505D5W5_9ACTN</name>
<dbReference type="OrthoDB" id="4964568at2"/>
<keyword evidence="3" id="KW-1185">Reference proteome</keyword>
<sequence>MTQTLSSAAVPTPALAAGTSRLRRVLRTLAIVSCAPYVSLKVAWLAGSHLGIPENSSLLDHRTTMAIANGLSVLLDSAVIVLALLLTRPWGMRVPAWLLAFPMWVATGLLAPIMTGFPVQLLVKALGGSVPTSSGTGSAAFLDEWVFGVVYTGFIVQGLALGTLFVLYARDRWGHLWQGRVRELPAGSMGVTHRASAVAAAVLALFPAGMHLLWACGGTAGLSEGRIADRTGDFYALEAMYVVFLAAAVTGAWLLAFRRGRALPVKVPLALAWIGSGAAACWGGWLSLASLTVDDSAEGPTRLMNLTYAGQMIVGMLVVSVGAYFLAERSRAARRSGTALGSGPAQRPANGVSPA</sequence>
<dbReference type="Proteomes" id="UP000317378">
    <property type="component" value="Unassembled WGS sequence"/>
</dbReference>
<feature type="transmembrane region" description="Helical" evidence="1">
    <location>
        <begin position="234"/>
        <end position="257"/>
    </location>
</feature>
<feature type="transmembrane region" description="Helical" evidence="1">
    <location>
        <begin position="145"/>
        <end position="170"/>
    </location>
</feature>
<proteinExistence type="predicted"/>
<evidence type="ECO:0000313" key="2">
    <source>
        <dbReference type="EMBL" id="TPQ19953.1"/>
    </source>
</evidence>
<feature type="transmembrane region" description="Helical" evidence="1">
    <location>
        <begin position="308"/>
        <end position="327"/>
    </location>
</feature>
<keyword evidence="1" id="KW-1133">Transmembrane helix</keyword>
<evidence type="ECO:0000313" key="3">
    <source>
        <dbReference type="Proteomes" id="UP000317378"/>
    </source>
</evidence>
<gene>
    <name evidence="2" type="ORF">FGD71_023230</name>
</gene>
<dbReference type="RefSeq" id="WP_119102434.1">
    <property type="nucleotide sequence ID" value="NZ_QXMJ01000150.1"/>
</dbReference>
<feature type="transmembrane region" description="Helical" evidence="1">
    <location>
        <begin position="98"/>
        <end position="123"/>
    </location>
</feature>
<evidence type="ECO:0000256" key="1">
    <source>
        <dbReference type="SAM" id="Phobius"/>
    </source>
</evidence>
<organism evidence="2 3">
    <name type="scientific">Streptomyces sporangiiformans</name>
    <dbReference type="NCBI Taxonomy" id="2315329"/>
    <lineage>
        <taxon>Bacteria</taxon>
        <taxon>Bacillati</taxon>
        <taxon>Actinomycetota</taxon>
        <taxon>Actinomycetes</taxon>
        <taxon>Kitasatosporales</taxon>
        <taxon>Streptomycetaceae</taxon>
        <taxon>Streptomyces</taxon>
    </lineage>
</organism>
<feature type="transmembrane region" description="Helical" evidence="1">
    <location>
        <begin position="25"/>
        <end position="46"/>
    </location>
</feature>
<keyword evidence="1" id="KW-0812">Transmembrane</keyword>
<dbReference type="EMBL" id="VCHX02000150">
    <property type="protein sequence ID" value="TPQ19953.1"/>
    <property type="molecule type" value="Genomic_DNA"/>
</dbReference>